<accession>A0A0V1MTL4</accession>
<evidence type="ECO:0000313" key="1">
    <source>
        <dbReference type="EMBL" id="KRZ75097.1"/>
    </source>
</evidence>
<sequence length="98" mass="11191">MLKPHCAACDVFPLKIIFSLQNVQKRQASVSIRIIRTTSNAAFFRRWLHELWSTTEHVNNSCFSCKTSGKPLPWRGFCVKADGLQLGDAEWLKIQSLI</sequence>
<comment type="caution">
    <text evidence="1">The sequence shown here is derived from an EMBL/GenBank/DDBJ whole genome shotgun (WGS) entry which is preliminary data.</text>
</comment>
<keyword evidence="2" id="KW-1185">Reference proteome</keyword>
<dbReference type="EMBL" id="JYDO01000042">
    <property type="protein sequence ID" value="KRZ75097.1"/>
    <property type="molecule type" value="Genomic_DNA"/>
</dbReference>
<dbReference type="Proteomes" id="UP000054843">
    <property type="component" value="Unassembled WGS sequence"/>
</dbReference>
<reference evidence="1 2" key="1">
    <citation type="submission" date="2015-01" db="EMBL/GenBank/DDBJ databases">
        <title>Evolution of Trichinella species and genotypes.</title>
        <authorList>
            <person name="Korhonen P.K."/>
            <person name="Edoardo P."/>
            <person name="Giuseppe L.R."/>
            <person name="Gasser R.B."/>
        </authorList>
    </citation>
    <scope>NUCLEOTIDE SEQUENCE [LARGE SCALE GENOMIC DNA]</scope>
    <source>
        <strain evidence="1">ISS1980</strain>
    </source>
</reference>
<organism evidence="1 2">
    <name type="scientific">Trichinella papuae</name>
    <dbReference type="NCBI Taxonomy" id="268474"/>
    <lineage>
        <taxon>Eukaryota</taxon>
        <taxon>Metazoa</taxon>
        <taxon>Ecdysozoa</taxon>
        <taxon>Nematoda</taxon>
        <taxon>Enoplea</taxon>
        <taxon>Dorylaimia</taxon>
        <taxon>Trichinellida</taxon>
        <taxon>Trichinellidae</taxon>
        <taxon>Trichinella</taxon>
    </lineage>
</organism>
<protein>
    <submittedName>
        <fullName evidence="1">Uncharacterized protein</fullName>
    </submittedName>
</protein>
<gene>
    <name evidence="1" type="ORF">T10_3455</name>
</gene>
<proteinExistence type="predicted"/>
<name>A0A0V1MTL4_9BILA</name>
<evidence type="ECO:0000313" key="2">
    <source>
        <dbReference type="Proteomes" id="UP000054843"/>
    </source>
</evidence>
<dbReference type="AlphaFoldDB" id="A0A0V1MTL4"/>